<evidence type="ECO:0000313" key="3">
    <source>
        <dbReference type="Proteomes" id="UP000193467"/>
    </source>
</evidence>
<feature type="compositionally biased region" description="Basic and acidic residues" evidence="1">
    <location>
        <begin position="173"/>
        <end position="197"/>
    </location>
</feature>
<name>A0A1Y2F664_9BASI</name>
<sequence length="197" mass="22013">MSSAPSSTVASSSSPVDLLDHEGALSDSLYTILRSTFSHYASLTTLPPAPVTKGATETDELDQANEGEECLTRARLNRFAFETNGKEMDDETFVEIYEYFHCVSVPEPTLGEGVRVPALTFKGFTQLYELQTSAEESETWKDLKAWGYNEKLELKKEVEGEGKKEEEVEEEVVEKIGELKIGGDEKEEGEKEEKEEK</sequence>
<gene>
    <name evidence="2" type="ORF">BCR35DRAFT_305052</name>
</gene>
<accession>A0A1Y2F664</accession>
<dbReference type="InParanoid" id="A0A1Y2F664"/>
<dbReference type="Proteomes" id="UP000193467">
    <property type="component" value="Unassembled WGS sequence"/>
</dbReference>
<dbReference type="AlphaFoldDB" id="A0A1Y2F664"/>
<dbReference type="EMBL" id="MCGR01000029">
    <property type="protein sequence ID" value="ORY78435.1"/>
    <property type="molecule type" value="Genomic_DNA"/>
</dbReference>
<organism evidence="2 3">
    <name type="scientific">Leucosporidium creatinivorum</name>
    <dbReference type="NCBI Taxonomy" id="106004"/>
    <lineage>
        <taxon>Eukaryota</taxon>
        <taxon>Fungi</taxon>
        <taxon>Dikarya</taxon>
        <taxon>Basidiomycota</taxon>
        <taxon>Pucciniomycotina</taxon>
        <taxon>Microbotryomycetes</taxon>
        <taxon>Leucosporidiales</taxon>
        <taxon>Leucosporidium</taxon>
    </lineage>
</organism>
<protein>
    <submittedName>
        <fullName evidence="2">Uncharacterized protein</fullName>
    </submittedName>
</protein>
<comment type="caution">
    <text evidence="2">The sequence shown here is derived from an EMBL/GenBank/DDBJ whole genome shotgun (WGS) entry which is preliminary data.</text>
</comment>
<evidence type="ECO:0000256" key="1">
    <source>
        <dbReference type="SAM" id="MobiDB-lite"/>
    </source>
</evidence>
<evidence type="ECO:0000313" key="2">
    <source>
        <dbReference type="EMBL" id="ORY78435.1"/>
    </source>
</evidence>
<proteinExistence type="predicted"/>
<keyword evidence="3" id="KW-1185">Reference proteome</keyword>
<reference evidence="2 3" key="1">
    <citation type="submission" date="2016-07" db="EMBL/GenBank/DDBJ databases">
        <title>Pervasive Adenine N6-methylation of Active Genes in Fungi.</title>
        <authorList>
            <consortium name="DOE Joint Genome Institute"/>
            <person name="Mondo S.J."/>
            <person name="Dannebaum R.O."/>
            <person name="Kuo R.C."/>
            <person name="Labutti K."/>
            <person name="Haridas S."/>
            <person name="Kuo A."/>
            <person name="Salamov A."/>
            <person name="Ahrendt S.R."/>
            <person name="Lipzen A."/>
            <person name="Sullivan W."/>
            <person name="Andreopoulos W.B."/>
            <person name="Clum A."/>
            <person name="Lindquist E."/>
            <person name="Daum C."/>
            <person name="Ramamoorthy G.K."/>
            <person name="Gryganskyi A."/>
            <person name="Culley D."/>
            <person name="Magnuson J.K."/>
            <person name="James T.Y."/>
            <person name="O'Malley M.A."/>
            <person name="Stajich J.E."/>
            <person name="Spatafora J.W."/>
            <person name="Visel A."/>
            <person name="Grigoriev I.V."/>
        </authorList>
    </citation>
    <scope>NUCLEOTIDE SEQUENCE [LARGE SCALE GENOMIC DNA]</scope>
    <source>
        <strain evidence="2 3">62-1032</strain>
    </source>
</reference>
<dbReference type="OrthoDB" id="26525at2759"/>
<dbReference type="Gene3D" id="1.10.238.10">
    <property type="entry name" value="EF-hand"/>
    <property type="match status" value="1"/>
</dbReference>
<feature type="compositionally biased region" description="Basic and acidic residues" evidence="1">
    <location>
        <begin position="157"/>
        <end position="166"/>
    </location>
</feature>
<feature type="region of interest" description="Disordered" evidence="1">
    <location>
        <begin position="157"/>
        <end position="197"/>
    </location>
</feature>